<keyword evidence="6" id="KW-0407">Ion channel</keyword>
<keyword evidence="5 10" id="KW-0472">Membrane</keyword>
<feature type="transmembrane region" description="Helical" evidence="10">
    <location>
        <begin position="97"/>
        <end position="116"/>
    </location>
</feature>
<keyword evidence="6" id="KW-0406">Ion transport</keyword>
<keyword evidence="2 10" id="KW-1003">Cell membrane</keyword>
<evidence type="ECO:0000256" key="5">
    <source>
        <dbReference type="ARBA" id="ARBA00023136"/>
    </source>
</evidence>
<accession>A0ABV2NXQ8</accession>
<evidence type="ECO:0000256" key="4">
    <source>
        <dbReference type="ARBA" id="ARBA00022989"/>
    </source>
</evidence>
<evidence type="ECO:0000256" key="9">
    <source>
        <dbReference type="ARBA" id="ARBA00049940"/>
    </source>
</evidence>
<feature type="transmembrane region" description="Helical" evidence="10">
    <location>
        <begin position="21"/>
        <end position="40"/>
    </location>
</feature>
<comment type="function">
    <text evidence="9">Fluoride-specific ion channel. Important for reducing fluoride concentration in the cell, thus reducing its toxicity.</text>
</comment>
<evidence type="ECO:0000256" key="3">
    <source>
        <dbReference type="ARBA" id="ARBA00022692"/>
    </source>
</evidence>
<keyword evidence="3 10" id="KW-0812">Transmembrane</keyword>
<evidence type="ECO:0000256" key="1">
    <source>
        <dbReference type="ARBA" id="ARBA00004651"/>
    </source>
</evidence>
<evidence type="ECO:0000256" key="10">
    <source>
        <dbReference type="RuleBase" id="RU004340"/>
    </source>
</evidence>
<feature type="transmembrane region" description="Helical" evidence="10">
    <location>
        <begin position="46"/>
        <end position="66"/>
    </location>
</feature>
<sequence length="125" mass="13069">MARALHSIDVQFTSIQTGLTVALGAGLGAVARYLVLVWVSPDTPEALALVVTFAVNLTACFAMGLFRPGPFWGVGFLGGFSTLSAIALTAIIRSPAWAGFIVVLSLCTATLAWLAGDAVRERHHA</sequence>
<comment type="catalytic activity">
    <reaction evidence="8">
        <text>fluoride(in) = fluoride(out)</text>
        <dbReference type="Rhea" id="RHEA:76159"/>
        <dbReference type="ChEBI" id="CHEBI:17051"/>
    </reaction>
    <physiologicalReaction direction="left-to-right" evidence="8">
        <dbReference type="Rhea" id="RHEA:76160"/>
    </physiologicalReaction>
</comment>
<comment type="similarity">
    <text evidence="7 10">Belongs to the fluoride channel Fluc/FEX (TC 1.A.43) family.</text>
</comment>
<keyword evidence="6" id="KW-0813">Transport</keyword>
<dbReference type="Pfam" id="PF02537">
    <property type="entry name" value="CRCB"/>
    <property type="match status" value="1"/>
</dbReference>
<gene>
    <name evidence="11" type="ORF">JOF50_001140</name>
</gene>
<dbReference type="InterPro" id="IPR003691">
    <property type="entry name" value="FluC"/>
</dbReference>
<keyword evidence="12" id="KW-1185">Reference proteome</keyword>
<dbReference type="Proteomes" id="UP001549139">
    <property type="component" value="Unassembled WGS sequence"/>
</dbReference>
<evidence type="ECO:0000256" key="2">
    <source>
        <dbReference type="ARBA" id="ARBA00022475"/>
    </source>
</evidence>
<evidence type="ECO:0000256" key="6">
    <source>
        <dbReference type="ARBA" id="ARBA00023303"/>
    </source>
</evidence>
<organism evidence="11 12">
    <name type="scientific">Corynebacterium mucifaciens</name>
    <dbReference type="NCBI Taxonomy" id="57171"/>
    <lineage>
        <taxon>Bacteria</taxon>
        <taxon>Bacillati</taxon>
        <taxon>Actinomycetota</taxon>
        <taxon>Actinomycetes</taxon>
        <taxon>Mycobacteriales</taxon>
        <taxon>Corynebacteriaceae</taxon>
        <taxon>Corynebacterium</taxon>
    </lineage>
</organism>
<feature type="transmembrane region" description="Helical" evidence="10">
    <location>
        <begin position="71"/>
        <end position="91"/>
    </location>
</feature>
<evidence type="ECO:0000313" key="12">
    <source>
        <dbReference type="Proteomes" id="UP001549139"/>
    </source>
</evidence>
<proteinExistence type="inferred from homology"/>
<name>A0ABV2NXQ8_9CORY</name>
<dbReference type="EMBL" id="JBEPNZ010000001">
    <property type="protein sequence ID" value="MET3944341.1"/>
    <property type="molecule type" value="Genomic_DNA"/>
</dbReference>
<comment type="caution">
    <text evidence="11">The sequence shown here is derived from an EMBL/GenBank/DDBJ whole genome shotgun (WGS) entry which is preliminary data.</text>
</comment>
<protein>
    <recommendedName>
        <fullName evidence="10">Fluoride-specific ion channel</fullName>
    </recommendedName>
</protein>
<evidence type="ECO:0000313" key="11">
    <source>
        <dbReference type="EMBL" id="MET3944341.1"/>
    </source>
</evidence>
<reference evidence="11 12" key="1">
    <citation type="submission" date="2024-06" db="EMBL/GenBank/DDBJ databases">
        <title>Sequencing the genomes of 1000 actinobacteria strains.</title>
        <authorList>
            <person name="Klenk H.-P."/>
        </authorList>
    </citation>
    <scope>NUCLEOTIDE SEQUENCE [LARGE SCALE GENOMIC DNA]</scope>
    <source>
        <strain evidence="11 12">DSM 44265</strain>
    </source>
</reference>
<evidence type="ECO:0000256" key="8">
    <source>
        <dbReference type="ARBA" id="ARBA00035585"/>
    </source>
</evidence>
<comment type="subcellular location">
    <subcellularLocation>
        <location evidence="1">Cell membrane</location>
        <topology evidence="1">Multi-pass membrane protein</topology>
    </subcellularLocation>
</comment>
<evidence type="ECO:0000256" key="7">
    <source>
        <dbReference type="ARBA" id="ARBA00035120"/>
    </source>
</evidence>
<keyword evidence="4 10" id="KW-1133">Transmembrane helix</keyword>